<dbReference type="PANTHER" id="PTHR46388">
    <property type="entry name" value="NHL REPEAT-CONTAINING PROTEIN 2"/>
    <property type="match status" value="1"/>
</dbReference>
<evidence type="ECO:0000313" key="1">
    <source>
        <dbReference type="Proteomes" id="UP000504608"/>
    </source>
</evidence>
<proteinExistence type="predicted"/>
<dbReference type="SUPFAM" id="SSF63825">
    <property type="entry name" value="YWTD domain"/>
    <property type="match status" value="1"/>
</dbReference>
<dbReference type="AlphaFoldDB" id="A0A6J1HW28"/>
<keyword evidence="1" id="KW-1185">Reference proteome</keyword>
<name>A0A6J1HW28_CUCMA</name>
<evidence type="ECO:0000313" key="2">
    <source>
        <dbReference type="RefSeq" id="XP_022967189.1"/>
    </source>
</evidence>
<dbReference type="GeneID" id="111466804"/>
<dbReference type="PANTHER" id="PTHR46388:SF3">
    <property type="entry name" value="DUF1618 DOMAIN-CONTAINING PROTEIN"/>
    <property type="match status" value="1"/>
</dbReference>
<dbReference type="KEGG" id="cmax:111466804"/>
<protein>
    <submittedName>
        <fullName evidence="2">Uncharacterized protein LOC111466804 isoform X1</fullName>
    </submittedName>
</protein>
<dbReference type="InterPro" id="IPR011042">
    <property type="entry name" value="6-blade_b-propeller_TolB-like"/>
</dbReference>
<sequence length="768" mass="87053">MSFRSSARNMAFRFRRLREISKSLPQFYSGYYHQHHHRHAVSSLPFSVATSYVSEGVDRRILDSGCHLRRFSTTTELQCKSSPANDILSFIKSTLDESEGPNHYWLNICDGNKGISEKDRIYLILADQFLEMTSSDSVVLVENVKFLQHRFPQLHVIGLQCSNTLSVVEKSEMIQFIMREYVSFPILLSNKIFEMGRGLCYIISKDYSNPLLISERDTDLNVLRKAIEELLEPENEKSGLPNIGRTTYLKHAEIIKEPYSCSFMQNFILHFPGCISADEKGGRLFLSDSNHNRIIIFNGNGKILDMIGSYPGFEDGEFELVKLARPAASFYHATQDCLYFVDSENHAIRKADLGKRVVETLYPANYSSTKSTQLWSWIKDRIGLGSLPDREVEDFNPQSLMFPWHMIKYMDDRLLILNRSLGTLWTMDLASGKIIEVVKGHSKIMENYRQLFMDRVSVLKQIPDGMLQLQRDAKTVTGGLPYLDLLSSLTTFQNCLIICDSVGQVIMKYNRESGESSSIEFSNFGVLGLPYWFAPPPEKVISTADSFQGAGIDHIHFFRLLPGKVGIHINVDLPTDIELVESIQEDSIWRQTRGTATEISIVEKVSELSEKVGSAQQWYDELDSLAFSPQESEVVEDNVRAVNHIGDDKFQIECAVNTSPGTSEVIVYAAVYLRHRRDQDWEGNGDKQAAAAARIADLLYPGSRGKRIKESCIQFLLVNCKRDLREVVFVKPLHVRIKLDTMAHPKADNSKGIILTDSSVELNLSLAS</sequence>
<dbReference type="OrthoDB" id="273823at2759"/>
<gene>
    <name evidence="2" type="primary">LOC111466804</name>
</gene>
<accession>A0A6J1HW28</accession>
<dbReference type="FunFam" id="2.120.10.30:FF:000108">
    <property type="entry name" value="NHL domain-containing protein"/>
    <property type="match status" value="1"/>
</dbReference>
<dbReference type="Proteomes" id="UP000504608">
    <property type="component" value="Unplaced"/>
</dbReference>
<organism evidence="1 2">
    <name type="scientific">Cucurbita maxima</name>
    <name type="common">Pumpkin</name>
    <name type="synonym">Winter squash</name>
    <dbReference type="NCBI Taxonomy" id="3661"/>
    <lineage>
        <taxon>Eukaryota</taxon>
        <taxon>Viridiplantae</taxon>
        <taxon>Streptophyta</taxon>
        <taxon>Embryophyta</taxon>
        <taxon>Tracheophyta</taxon>
        <taxon>Spermatophyta</taxon>
        <taxon>Magnoliopsida</taxon>
        <taxon>eudicotyledons</taxon>
        <taxon>Gunneridae</taxon>
        <taxon>Pentapetalae</taxon>
        <taxon>rosids</taxon>
        <taxon>fabids</taxon>
        <taxon>Cucurbitales</taxon>
        <taxon>Cucurbitaceae</taxon>
        <taxon>Cucurbiteae</taxon>
        <taxon>Cucurbita</taxon>
    </lineage>
</organism>
<reference evidence="2" key="1">
    <citation type="submission" date="2025-08" db="UniProtKB">
        <authorList>
            <consortium name="RefSeq"/>
        </authorList>
    </citation>
    <scope>IDENTIFICATION</scope>
    <source>
        <tissue evidence="2">Young leaves</tissue>
    </source>
</reference>
<dbReference type="RefSeq" id="XP_022967189.1">
    <property type="nucleotide sequence ID" value="XM_023111421.1"/>
</dbReference>
<dbReference type="Gene3D" id="2.120.10.30">
    <property type="entry name" value="TolB, C-terminal domain"/>
    <property type="match status" value="1"/>
</dbReference>